<feature type="compositionally biased region" description="Low complexity" evidence="1">
    <location>
        <begin position="87"/>
        <end position="98"/>
    </location>
</feature>
<dbReference type="GO" id="GO:0006368">
    <property type="term" value="P:transcription elongation by RNA polymerase II"/>
    <property type="evidence" value="ECO:0007669"/>
    <property type="project" value="InterPro"/>
</dbReference>
<dbReference type="PANTHER" id="PTHR23146">
    <property type="entry name" value="LEO1 PROTEIN"/>
    <property type="match status" value="1"/>
</dbReference>
<feature type="compositionally biased region" description="Acidic residues" evidence="1">
    <location>
        <begin position="127"/>
        <end position="136"/>
    </location>
</feature>
<reference evidence="2 3" key="1">
    <citation type="submission" date="2014-02" db="EMBL/GenBank/DDBJ databases">
        <authorList>
            <person name="Sibley D."/>
            <person name="Venepally P."/>
            <person name="Karamycheva S."/>
            <person name="Hadjithomas M."/>
            <person name="Khan A."/>
            <person name="Brunk B."/>
            <person name="Roos D."/>
            <person name="Caler E."/>
            <person name="Lorenzi H."/>
        </authorList>
    </citation>
    <scope>NUCLEOTIDE SEQUENCE [LARGE SCALE GENOMIC DNA]</scope>
    <source>
        <strain evidence="2 3">GAB2-2007-GAL-DOM2</strain>
    </source>
</reference>
<feature type="compositionally biased region" description="Basic and acidic residues" evidence="1">
    <location>
        <begin position="99"/>
        <end position="126"/>
    </location>
</feature>
<feature type="compositionally biased region" description="Basic and acidic residues" evidence="1">
    <location>
        <begin position="312"/>
        <end position="342"/>
    </location>
</feature>
<evidence type="ECO:0000313" key="3">
    <source>
        <dbReference type="Proteomes" id="UP000028837"/>
    </source>
</evidence>
<dbReference type="GO" id="GO:1990269">
    <property type="term" value="F:RNA polymerase II C-terminal domain phosphoserine binding"/>
    <property type="evidence" value="ECO:0007669"/>
    <property type="project" value="TreeGrafter"/>
</dbReference>
<dbReference type="EMBL" id="AHZU02001424">
    <property type="protein sequence ID" value="KFG32446.1"/>
    <property type="molecule type" value="Genomic_DNA"/>
</dbReference>
<dbReference type="GO" id="GO:0032968">
    <property type="term" value="P:positive regulation of transcription elongation by RNA polymerase II"/>
    <property type="evidence" value="ECO:0007669"/>
    <property type="project" value="TreeGrafter"/>
</dbReference>
<feature type="compositionally biased region" description="Acidic residues" evidence="1">
    <location>
        <begin position="44"/>
        <end position="58"/>
    </location>
</feature>
<accession>A0A086JJX8</accession>
<dbReference type="OrthoDB" id="333546at2759"/>
<dbReference type="AlphaFoldDB" id="A0A086JJX8"/>
<dbReference type="PANTHER" id="PTHR23146:SF0">
    <property type="entry name" value="RNA POLYMERASE-ASSOCIATED PROTEIN LEO1"/>
    <property type="match status" value="1"/>
</dbReference>
<comment type="caution">
    <text evidence="2">The sequence shown here is derived from an EMBL/GenBank/DDBJ whole genome shotgun (WGS) entry which is preliminary data.</text>
</comment>
<protein>
    <submittedName>
        <fullName evidence="2">Paf1/RNA polymerase II complex component LEO1</fullName>
    </submittedName>
</protein>
<evidence type="ECO:0000313" key="2">
    <source>
        <dbReference type="EMBL" id="KFG32446.1"/>
    </source>
</evidence>
<evidence type="ECO:0000256" key="1">
    <source>
        <dbReference type="SAM" id="MobiDB-lite"/>
    </source>
</evidence>
<dbReference type="VEuPathDB" id="ToxoDB:TGDOM2_216750"/>
<feature type="region of interest" description="Disordered" evidence="1">
    <location>
        <begin position="312"/>
        <end position="377"/>
    </location>
</feature>
<name>A0A086JJX8_TOXGO</name>
<gene>
    <name evidence="2" type="ORF">TGDOM2_216750</name>
</gene>
<sequence>MEEAAHASPEVLDGGAWPAVAEHTGEEEATSDDSPQTQRRPEAQDLEPEAVEAEDDLFGEGRDEDLFGEEDDELEVSRQKARDALSPTDPTADAQPDDAAAKGEEALAREEEAFSRFDEEGRRHSDDEEPCEDDQEIQLPIQELPPSTKDARLVVLRLPPTVSVKVRGAPANSRPHSSSSAAISADDKFTIEWGHPGGKKDGEHEAAEDKVPASNCKLVEWGDGSYSLFVGRQMFDVQVKRDPTLFFENSSSETIKTLHCRAESRFQVRLGELLNFREFFTQRNMRHGKKRRAALTTQEQIERAEQLTRKTVERRHEAARTRRRQADSARGLERGLTRHFLEADSEEELEAKQDEEEEDGSSLAKIKEQYKRQKRFK</sequence>
<dbReference type="InterPro" id="IPR007149">
    <property type="entry name" value="Leo1"/>
</dbReference>
<dbReference type="Proteomes" id="UP000028837">
    <property type="component" value="Unassembled WGS sequence"/>
</dbReference>
<dbReference type="Pfam" id="PF04004">
    <property type="entry name" value="Leo1"/>
    <property type="match status" value="1"/>
</dbReference>
<proteinExistence type="predicted"/>
<dbReference type="GO" id="GO:0016593">
    <property type="term" value="C:Cdc73/Paf1 complex"/>
    <property type="evidence" value="ECO:0007669"/>
    <property type="project" value="InterPro"/>
</dbReference>
<feature type="compositionally biased region" description="Acidic residues" evidence="1">
    <location>
        <begin position="343"/>
        <end position="360"/>
    </location>
</feature>
<organism evidence="2 3">
    <name type="scientific">Toxoplasma gondii GAB2-2007-GAL-DOM2</name>
    <dbReference type="NCBI Taxonomy" id="1130820"/>
    <lineage>
        <taxon>Eukaryota</taxon>
        <taxon>Sar</taxon>
        <taxon>Alveolata</taxon>
        <taxon>Apicomplexa</taxon>
        <taxon>Conoidasida</taxon>
        <taxon>Coccidia</taxon>
        <taxon>Eucoccidiorida</taxon>
        <taxon>Eimeriorina</taxon>
        <taxon>Sarcocystidae</taxon>
        <taxon>Toxoplasma</taxon>
    </lineage>
</organism>
<feature type="region of interest" description="Disordered" evidence="1">
    <location>
        <begin position="1"/>
        <end position="148"/>
    </location>
</feature>